<dbReference type="InterPro" id="IPR036514">
    <property type="entry name" value="SGNH_hydro_sf"/>
</dbReference>
<evidence type="ECO:0000313" key="6">
    <source>
        <dbReference type="Proteomes" id="UP000275078"/>
    </source>
</evidence>
<reference evidence="5 6" key="1">
    <citation type="journal article" date="2018" name="Nat. Ecol. Evol.">
        <title>Pezizomycetes genomes reveal the molecular basis of ectomycorrhizal truffle lifestyle.</title>
        <authorList>
            <person name="Murat C."/>
            <person name="Payen T."/>
            <person name="Noel B."/>
            <person name="Kuo A."/>
            <person name="Morin E."/>
            <person name="Chen J."/>
            <person name="Kohler A."/>
            <person name="Krizsan K."/>
            <person name="Balestrini R."/>
            <person name="Da Silva C."/>
            <person name="Montanini B."/>
            <person name="Hainaut M."/>
            <person name="Levati E."/>
            <person name="Barry K.W."/>
            <person name="Belfiori B."/>
            <person name="Cichocki N."/>
            <person name="Clum A."/>
            <person name="Dockter R.B."/>
            <person name="Fauchery L."/>
            <person name="Guy J."/>
            <person name="Iotti M."/>
            <person name="Le Tacon F."/>
            <person name="Lindquist E.A."/>
            <person name="Lipzen A."/>
            <person name="Malagnac F."/>
            <person name="Mello A."/>
            <person name="Molinier V."/>
            <person name="Miyauchi S."/>
            <person name="Poulain J."/>
            <person name="Riccioni C."/>
            <person name="Rubini A."/>
            <person name="Sitrit Y."/>
            <person name="Splivallo R."/>
            <person name="Traeger S."/>
            <person name="Wang M."/>
            <person name="Zifcakova L."/>
            <person name="Wipf D."/>
            <person name="Zambonelli A."/>
            <person name="Paolocci F."/>
            <person name="Nowrousian M."/>
            <person name="Ottonello S."/>
            <person name="Baldrian P."/>
            <person name="Spatafora J.W."/>
            <person name="Henrissat B."/>
            <person name="Nagy L.G."/>
            <person name="Aury J.M."/>
            <person name="Wincker P."/>
            <person name="Grigoriev I.V."/>
            <person name="Bonfante P."/>
            <person name="Martin F.M."/>
        </authorList>
    </citation>
    <scope>NUCLEOTIDE SEQUENCE [LARGE SCALE GENOMIC DNA]</scope>
    <source>
        <strain evidence="5 6">RN42</strain>
    </source>
</reference>
<evidence type="ECO:0000256" key="3">
    <source>
        <dbReference type="SAM" id="SignalP"/>
    </source>
</evidence>
<dbReference type="EMBL" id="ML119694">
    <property type="protein sequence ID" value="RPA79865.1"/>
    <property type="molecule type" value="Genomic_DNA"/>
</dbReference>
<dbReference type="GO" id="GO:0005576">
    <property type="term" value="C:extracellular region"/>
    <property type="evidence" value="ECO:0007669"/>
    <property type="project" value="InterPro"/>
</dbReference>
<keyword evidence="5" id="KW-0378">Hydrolase</keyword>
<dbReference type="Pfam" id="PF13472">
    <property type="entry name" value="Lipase_GDSL_2"/>
    <property type="match status" value="1"/>
</dbReference>
<dbReference type="GO" id="GO:0030248">
    <property type="term" value="F:cellulose binding"/>
    <property type="evidence" value="ECO:0007669"/>
    <property type="project" value="InterPro"/>
</dbReference>
<evidence type="ECO:0000313" key="5">
    <source>
        <dbReference type="EMBL" id="RPA79865.1"/>
    </source>
</evidence>
<proteinExistence type="predicted"/>
<sequence length="499" mass="52689">MVRPYSLLKALLFAATASASAIISARQDDNHWVSTWTSMPQLVEPNNLPPAPFTGGSQFNAATLRQTLHMTLSAPRIRIQISNTFGTTDLPITAASIANPVNNAAGVGSIDTASLKKLTFNGKDSITIPRGTVAYTDPIDFPIKPQQNIAVSLYLASGQSGNQITGHPGSRTTSWMQSGNHINAANVSGGKTVHWYFISVVEAWTPKATSALVILGDSITDGRGSDDDKNNRWPDLLLAKFIKNGITTIAINNQAAGGNCVLSQCLGPSLLSRYKRDALDQQGVKYVMIFEGVNDIGNGGTDSGSQQRIGDQLISAFTQISRDAKAKGLKVFAATITPLGTGYTGGSREQTRQRVNQWILQQAGGIFDAVIDFDKIVRDPSNASKLARAYDGSGDGLHPNVAGFQAIADAFPLNIFNVTPGTPTTSTSTTATGSTTTSTTTFVPTSTVSTPTSSPTPTVSPGGTLPKYSQCAGNGWQGSGFCVDGTVCNKLNDWYSQCL</sequence>
<protein>
    <submittedName>
        <fullName evidence="5">SGNH hydrolase</fullName>
    </submittedName>
</protein>
<dbReference type="PANTHER" id="PTHR43784:SF2">
    <property type="entry name" value="GDSL-LIKE LIPASE_ACYLHYDROLASE, PUTATIVE (AFU_ORTHOLOGUE AFUA_2G00820)-RELATED"/>
    <property type="match status" value="1"/>
</dbReference>
<evidence type="ECO:0000256" key="1">
    <source>
        <dbReference type="ARBA" id="ARBA00022729"/>
    </source>
</evidence>
<dbReference type="InterPro" id="IPR035971">
    <property type="entry name" value="CBD_sf"/>
</dbReference>
<dbReference type="Proteomes" id="UP000275078">
    <property type="component" value="Unassembled WGS sequence"/>
</dbReference>
<evidence type="ECO:0000259" key="4">
    <source>
        <dbReference type="PROSITE" id="PS51164"/>
    </source>
</evidence>
<name>A0A3N4I189_ASCIM</name>
<keyword evidence="6" id="KW-1185">Reference proteome</keyword>
<dbReference type="Gene3D" id="3.40.50.1110">
    <property type="entry name" value="SGNH hydrolase"/>
    <property type="match status" value="1"/>
</dbReference>
<gene>
    <name evidence="5" type="ORF">BJ508DRAFT_227121</name>
</gene>
<organism evidence="5 6">
    <name type="scientific">Ascobolus immersus RN42</name>
    <dbReference type="NCBI Taxonomy" id="1160509"/>
    <lineage>
        <taxon>Eukaryota</taxon>
        <taxon>Fungi</taxon>
        <taxon>Dikarya</taxon>
        <taxon>Ascomycota</taxon>
        <taxon>Pezizomycotina</taxon>
        <taxon>Pezizomycetes</taxon>
        <taxon>Pezizales</taxon>
        <taxon>Ascobolaceae</taxon>
        <taxon>Ascobolus</taxon>
    </lineage>
</organism>
<keyword evidence="1 3" id="KW-0732">Signal</keyword>
<dbReference type="InterPro" id="IPR053140">
    <property type="entry name" value="GDSL_Rv0518-like"/>
</dbReference>
<dbReference type="Pfam" id="PF00734">
    <property type="entry name" value="CBM_1"/>
    <property type="match status" value="1"/>
</dbReference>
<feature type="region of interest" description="Disordered" evidence="2">
    <location>
        <begin position="422"/>
        <end position="463"/>
    </location>
</feature>
<dbReference type="PANTHER" id="PTHR43784">
    <property type="entry name" value="GDSL-LIKE LIPASE/ACYLHYDROLASE, PUTATIVE (AFU_ORTHOLOGUE AFUA_2G00820)-RELATED"/>
    <property type="match status" value="1"/>
</dbReference>
<dbReference type="SUPFAM" id="SSF52266">
    <property type="entry name" value="SGNH hydrolase"/>
    <property type="match status" value="1"/>
</dbReference>
<dbReference type="SMART" id="SM00236">
    <property type="entry name" value="fCBD"/>
    <property type="match status" value="1"/>
</dbReference>
<dbReference type="GO" id="GO:0016787">
    <property type="term" value="F:hydrolase activity"/>
    <property type="evidence" value="ECO:0007669"/>
    <property type="project" value="UniProtKB-KW"/>
</dbReference>
<dbReference type="CDD" id="cd01830">
    <property type="entry name" value="XynE_like"/>
    <property type="match status" value="1"/>
</dbReference>
<dbReference type="OrthoDB" id="10071171at2759"/>
<feature type="chain" id="PRO_5018146873" evidence="3">
    <location>
        <begin position="20"/>
        <end position="499"/>
    </location>
</feature>
<feature type="domain" description="CBM1" evidence="4">
    <location>
        <begin position="463"/>
        <end position="499"/>
    </location>
</feature>
<dbReference type="PROSITE" id="PS51164">
    <property type="entry name" value="CBM1_2"/>
    <property type="match status" value="1"/>
</dbReference>
<evidence type="ECO:0000256" key="2">
    <source>
        <dbReference type="SAM" id="MobiDB-lite"/>
    </source>
</evidence>
<dbReference type="GO" id="GO:0005975">
    <property type="term" value="P:carbohydrate metabolic process"/>
    <property type="evidence" value="ECO:0007669"/>
    <property type="project" value="InterPro"/>
</dbReference>
<dbReference type="STRING" id="1160509.A0A3N4I189"/>
<dbReference type="InterPro" id="IPR000254">
    <property type="entry name" value="CBD"/>
</dbReference>
<feature type="signal peptide" evidence="3">
    <location>
        <begin position="1"/>
        <end position="19"/>
    </location>
</feature>
<accession>A0A3N4I189</accession>
<dbReference type="InterPro" id="IPR013830">
    <property type="entry name" value="SGNH_hydro"/>
</dbReference>
<dbReference type="AlphaFoldDB" id="A0A3N4I189"/>
<dbReference type="SUPFAM" id="SSF57180">
    <property type="entry name" value="Cellulose-binding domain"/>
    <property type="match status" value="1"/>
</dbReference>